<protein>
    <submittedName>
        <fullName evidence="1">SET domain-containing protein</fullName>
    </submittedName>
</protein>
<name>A0ACB6QSU1_9PLEO</name>
<comment type="caution">
    <text evidence="1">The sequence shown here is derived from an EMBL/GenBank/DDBJ whole genome shotgun (WGS) entry which is preliminary data.</text>
</comment>
<evidence type="ECO:0000313" key="2">
    <source>
        <dbReference type="Proteomes" id="UP000799755"/>
    </source>
</evidence>
<proteinExistence type="predicted"/>
<keyword evidence="2" id="KW-1185">Reference proteome</keyword>
<sequence length="373" mass="43054">MNTHDDLLHWALAKGVQSNGILLQAICGRGVGIVAARPLEAGEVLLTVPAEAFRTLHTVPKHISRKLPRDISLHALLATWLALDNRSDFAPWNTMFPTLPDFEAGTPLLWPEELQDLLPKPAKDILRKQQFKFQRDWDIVSKTFPDISREKYLYSWLLVNSRSFYYTTPRMEKLPHDDRLALMPLADLFNHADSGIETSFSRQSYTFTTDRAYREGEEIHVSYGGHSNDFLLAEYGFVLAENQFDAVYLDELILPRLNKEQEDALKDKAFLGNYTLDRETPGCFRTQVALRIFCCTRKEWERFTDAEVDSERSQRRVNVLLVQLLGRFVGEIHQTLGEIEKLNVGLECQRKLLAQRWKQIETMVTQTLKRLSN</sequence>
<gene>
    <name evidence="1" type="ORF">BDR25DRAFT_263332</name>
</gene>
<evidence type="ECO:0000313" key="1">
    <source>
        <dbReference type="EMBL" id="KAF2469907.1"/>
    </source>
</evidence>
<reference evidence="1" key="1">
    <citation type="journal article" date="2020" name="Stud. Mycol.">
        <title>101 Dothideomycetes genomes: a test case for predicting lifestyles and emergence of pathogens.</title>
        <authorList>
            <person name="Haridas S."/>
            <person name="Albert R."/>
            <person name="Binder M."/>
            <person name="Bloem J."/>
            <person name="Labutti K."/>
            <person name="Salamov A."/>
            <person name="Andreopoulos B."/>
            <person name="Baker S."/>
            <person name="Barry K."/>
            <person name="Bills G."/>
            <person name="Bluhm B."/>
            <person name="Cannon C."/>
            <person name="Castanera R."/>
            <person name="Culley D."/>
            <person name="Daum C."/>
            <person name="Ezra D."/>
            <person name="Gonzalez J."/>
            <person name="Henrissat B."/>
            <person name="Kuo A."/>
            <person name="Liang C."/>
            <person name="Lipzen A."/>
            <person name="Lutzoni F."/>
            <person name="Magnuson J."/>
            <person name="Mondo S."/>
            <person name="Nolan M."/>
            <person name="Ohm R."/>
            <person name="Pangilinan J."/>
            <person name="Park H.-J."/>
            <person name="Ramirez L."/>
            <person name="Alfaro M."/>
            <person name="Sun H."/>
            <person name="Tritt A."/>
            <person name="Yoshinaga Y."/>
            <person name="Zwiers L.-H."/>
            <person name="Turgeon B."/>
            <person name="Goodwin S."/>
            <person name="Spatafora J."/>
            <person name="Crous P."/>
            <person name="Grigoriev I."/>
        </authorList>
    </citation>
    <scope>NUCLEOTIDE SEQUENCE</scope>
    <source>
        <strain evidence="1">ATCC 200398</strain>
    </source>
</reference>
<dbReference type="EMBL" id="MU003510">
    <property type="protein sequence ID" value="KAF2469907.1"/>
    <property type="molecule type" value="Genomic_DNA"/>
</dbReference>
<organism evidence="1 2">
    <name type="scientific">Lindgomyces ingoldianus</name>
    <dbReference type="NCBI Taxonomy" id="673940"/>
    <lineage>
        <taxon>Eukaryota</taxon>
        <taxon>Fungi</taxon>
        <taxon>Dikarya</taxon>
        <taxon>Ascomycota</taxon>
        <taxon>Pezizomycotina</taxon>
        <taxon>Dothideomycetes</taxon>
        <taxon>Pleosporomycetidae</taxon>
        <taxon>Pleosporales</taxon>
        <taxon>Lindgomycetaceae</taxon>
        <taxon>Lindgomyces</taxon>
    </lineage>
</organism>
<dbReference type="Proteomes" id="UP000799755">
    <property type="component" value="Unassembled WGS sequence"/>
</dbReference>
<accession>A0ACB6QSU1</accession>